<dbReference type="CDD" id="cd01640">
    <property type="entry name" value="IPPase"/>
    <property type="match status" value="1"/>
</dbReference>
<organism evidence="18">
    <name type="scientific">Phallusia mammillata</name>
    <dbReference type="NCBI Taxonomy" id="59560"/>
    <lineage>
        <taxon>Eukaryota</taxon>
        <taxon>Metazoa</taxon>
        <taxon>Chordata</taxon>
        <taxon>Tunicata</taxon>
        <taxon>Ascidiacea</taxon>
        <taxon>Phlebobranchia</taxon>
        <taxon>Ascidiidae</taxon>
        <taxon>Phallusia</taxon>
    </lineage>
</organism>
<dbReference type="Pfam" id="PF00459">
    <property type="entry name" value="Inositol_P"/>
    <property type="match status" value="1"/>
</dbReference>
<evidence type="ECO:0000313" key="18">
    <source>
        <dbReference type="EMBL" id="CAB3256108.1"/>
    </source>
</evidence>
<feature type="binding site" evidence="16">
    <location>
        <position position="166"/>
    </location>
    <ligand>
        <name>Mg(2+)</name>
        <dbReference type="ChEBI" id="CHEBI:18420"/>
        <label>1</label>
        <note>catalytic</note>
    </ligand>
</feature>
<evidence type="ECO:0000256" key="7">
    <source>
        <dbReference type="ARBA" id="ARBA00022692"/>
    </source>
</evidence>
<evidence type="ECO:0000256" key="5">
    <source>
        <dbReference type="ARBA" id="ARBA00009759"/>
    </source>
</evidence>
<dbReference type="InterPro" id="IPR000760">
    <property type="entry name" value="Inositol_monophosphatase-like"/>
</dbReference>
<feature type="binding site" evidence="16">
    <location>
        <position position="165"/>
    </location>
    <ligand>
        <name>Mg(2+)</name>
        <dbReference type="ChEBI" id="CHEBI:18420"/>
        <label>1</label>
        <note>catalytic</note>
    </ligand>
</feature>
<comment type="subcellular location">
    <subcellularLocation>
        <location evidence="3">Membrane</location>
        <topology evidence="3">Single-pass membrane protein</topology>
    </subcellularLocation>
</comment>
<evidence type="ECO:0000256" key="8">
    <source>
        <dbReference type="ARBA" id="ARBA00022723"/>
    </source>
</evidence>
<evidence type="ECO:0000256" key="13">
    <source>
        <dbReference type="ARBA" id="ARBA00042119"/>
    </source>
</evidence>
<comment type="similarity">
    <text evidence="5">Belongs to the inositol monophosphatase superfamily.</text>
</comment>
<keyword evidence="11 17" id="KW-1133">Transmembrane helix</keyword>
<keyword evidence="12 17" id="KW-0472">Membrane</keyword>
<dbReference type="GO" id="GO:0052834">
    <property type="term" value="F:inositol monophosphate phosphatase activity"/>
    <property type="evidence" value="ECO:0007669"/>
    <property type="project" value="UniProtKB-EC"/>
</dbReference>
<dbReference type="EC" id="3.1.3.25" evidence="6"/>
<dbReference type="InterPro" id="IPR050725">
    <property type="entry name" value="CysQ/Inositol_MonoPase"/>
</dbReference>
<evidence type="ECO:0000256" key="16">
    <source>
        <dbReference type="PIRSR" id="PIRSR600760-2"/>
    </source>
</evidence>
<comment type="cofactor">
    <cofactor evidence="2 16">
        <name>Mg(2+)</name>
        <dbReference type="ChEBI" id="CHEBI:18420"/>
    </cofactor>
</comment>
<dbReference type="FunFam" id="3.40.190.80:FF:000007">
    <property type="entry name" value="Blast:Putative inositol monophosphatase 3"/>
    <property type="match status" value="1"/>
</dbReference>
<evidence type="ECO:0000256" key="6">
    <source>
        <dbReference type="ARBA" id="ARBA00013106"/>
    </source>
</evidence>
<dbReference type="GO" id="GO:0046872">
    <property type="term" value="F:metal ion binding"/>
    <property type="evidence" value="ECO:0007669"/>
    <property type="project" value="UniProtKB-KW"/>
</dbReference>
<evidence type="ECO:0000256" key="4">
    <source>
        <dbReference type="ARBA" id="ARBA00005152"/>
    </source>
</evidence>
<dbReference type="AlphaFoldDB" id="A0A6F9DEG0"/>
<dbReference type="PANTHER" id="PTHR43028">
    <property type="entry name" value="3'(2'),5'-BISPHOSPHATE NUCLEOTIDASE 1"/>
    <property type="match status" value="1"/>
</dbReference>
<gene>
    <name evidence="18" type="primary">Impad1</name>
</gene>
<keyword evidence="8 16" id="KW-0479">Metal-binding</keyword>
<evidence type="ECO:0000256" key="9">
    <source>
        <dbReference type="ARBA" id="ARBA00022801"/>
    </source>
</evidence>
<dbReference type="GO" id="GO:0005794">
    <property type="term" value="C:Golgi apparatus"/>
    <property type="evidence" value="ECO:0007669"/>
    <property type="project" value="UniProtKB-ARBA"/>
</dbReference>
<dbReference type="Gene3D" id="3.30.540.10">
    <property type="entry name" value="Fructose-1,6-Bisphosphatase, subunit A, domain 1"/>
    <property type="match status" value="1"/>
</dbReference>
<dbReference type="SUPFAM" id="SSF56655">
    <property type="entry name" value="Carbohydrate phosphatase"/>
    <property type="match status" value="1"/>
</dbReference>
<evidence type="ECO:0000256" key="1">
    <source>
        <dbReference type="ARBA" id="ARBA00001033"/>
    </source>
</evidence>
<dbReference type="Gene3D" id="3.40.190.80">
    <property type="match status" value="1"/>
</dbReference>
<keyword evidence="9" id="KW-0378">Hydrolase</keyword>
<feature type="binding site" evidence="16">
    <location>
        <position position="282"/>
    </location>
    <ligand>
        <name>Mg(2+)</name>
        <dbReference type="ChEBI" id="CHEBI:18420"/>
        <label>1</label>
        <note>catalytic</note>
    </ligand>
</feature>
<feature type="binding site" evidence="16">
    <location>
        <position position="163"/>
    </location>
    <ligand>
        <name>Mg(2+)</name>
        <dbReference type="ChEBI" id="CHEBI:18420"/>
        <label>1</label>
        <note>catalytic</note>
    </ligand>
</feature>
<proteinExistence type="evidence at transcript level"/>
<evidence type="ECO:0000256" key="14">
    <source>
        <dbReference type="ARBA" id="ARBA00042166"/>
    </source>
</evidence>
<dbReference type="EMBL" id="LR785982">
    <property type="protein sequence ID" value="CAB3256108.1"/>
    <property type="molecule type" value="mRNA"/>
</dbReference>
<dbReference type="FunFam" id="3.30.540.10:FF:000012">
    <property type="entry name" value="Blast:Putative inositol monophosphatase 3"/>
    <property type="match status" value="1"/>
</dbReference>
<accession>A0A6F9DEG0</accession>
<dbReference type="PANTHER" id="PTHR43028:SF4">
    <property type="entry name" value="INOSITOL MONOPHOSPHATASE 3"/>
    <property type="match status" value="1"/>
</dbReference>
<feature type="transmembrane region" description="Helical" evidence="17">
    <location>
        <begin position="22"/>
        <end position="42"/>
    </location>
</feature>
<name>A0A6F9DEG0_9ASCI</name>
<feature type="binding site" evidence="16">
    <location>
        <position position="120"/>
    </location>
    <ligand>
        <name>Mg(2+)</name>
        <dbReference type="ChEBI" id="CHEBI:18420"/>
        <label>1</label>
        <note>catalytic</note>
    </ligand>
</feature>
<protein>
    <recommendedName>
        <fullName evidence="6">inositol-phosphate phosphatase</fullName>
        <ecNumber evidence="6">3.1.3.25</ecNumber>
    </recommendedName>
    <alternativeName>
        <fullName evidence="15">3'(2'), 5'-bisphosphate nucleotidase 2</fullName>
    </alternativeName>
    <alternativeName>
        <fullName evidence="14">Inositol monophosphatase domain-containing protein 1</fullName>
    </alternativeName>
    <alternativeName>
        <fullName evidence="13">Myo-inositol monophosphatase A3</fullName>
    </alternativeName>
</protein>
<keyword evidence="10 16" id="KW-0460">Magnesium</keyword>
<comment type="pathway">
    <text evidence="4">Polyol metabolism; myo-inositol biosynthesis; myo-inositol from D-glucose 6-phosphate: step 2/2.</text>
</comment>
<evidence type="ECO:0000256" key="15">
    <source>
        <dbReference type="ARBA" id="ARBA00043030"/>
    </source>
</evidence>
<keyword evidence="7 17" id="KW-0812">Transmembrane</keyword>
<comment type="catalytic activity">
    <reaction evidence="1">
        <text>a myo-inositol phosphate + H2O = myo-inositol + phosphate</text>
        <dbReference type="Rhea" id="RHEA:24056"/>
        <dbReference type="ChEBI" id="CHEBI:15377"/>
        <dbReference type="ChEBI" id="CHEBI:17268"/>
        <dbReference type="ChEBI" id="CHEBI:43474"/>
        <dbReference type="ChEBI" id="CHEBI:84139"/>
        <dbReference type="EC" id="3.1.3.25"/>
    </reaction>
</comment>
<evidence type="ECO:0000256" key="10">
    <source>
        <dbReference type="ARBA" id="ARBA00022842"/>
    </source>
</evidence>
<evidence type="ECO:0000256" key="3">
    <source>
        <dbReference type="ARBA" id="ARBA00004167"/>
    </source>
</evidence>
<evidence type="ECO:0000256" key="11">
    <source>
        <dbReference type="ARBA" id="ARBA00022989"/>
    </source>
</evidence>
<evidence type="ECO:0000256" key="2">
    <source>
        <dbReference type="ARBA" id="ARBA00001946"/>
    </source>
</evidence>
<dbReference type="GO" id="GO:0016020">
    <property type="term" value="C:membrane"/>
    <property type="evidence" value="ECO:0007669"/>
    <property type="project" value="UniProtKB-SubCell"/>
</dbReference>
<sequence length="334" mass="36436">MISEMQSLANKMAPPGVHPSKTGMIIILLCLAASVIYFSTSLRKSNVVDMKMLLIASIDFAERGGDQVRLVQESGKLSKTSKGKTLEGADNPLTQGDMRSHRAITQAFAYSFPSLKVISEEKDSAHISTEDIPLAPMSNKEVDYFTSKPFQEVDVNDITVWVDPLDATQEFTEGLDEYVTTMVCVAVNGKPVIGVIHKPFEKKTYWSWVGHGSNIQDDSKFDTGTKIIVSRSHAGEVKETAKKSFGENVEVIPAGGAGYKSLALFNGVANAYIHTTLIKKWDICAGNAILNHAKGKMTTLKGEEIDYSSETDPKNHGGLLAALHQHKSFLDKLA</sequence>
<evidence type="ECO:0000256" key="17">
    <source>
        <dbReference type="SAM" id="Phobius"/>
    </source>
</evidence>
<evidence type="ECO:0000256" key="12">
    <source>
        <dbReference type="ARBA" id="ARBA00023136"/>
    </source>
</evidence>
<dbReference type="GO" id="GO:0008254">
    <property type="term" value="F:3'-nucleotidase activity"/>
    <property type="evidence" value="ECO:0007669"/>
    <property type="project" value="TreeGrafter"/>
</dbReference>
<reference evidence="18" key="1">
    <citation type="submission" date="2020-04" db="EMBL/GenBank/DDBJ databases">
        <authorList>
            <person name="Neveu A P."/>
        </authorList>
    </citation>
    <scope>NUCLEOTIDE SEQUENCE</scope>
    <source>
        <tissue evidence="18">Whole embryo</tissue>
    </source>
</reference>